<keyword evidence="5 12" id="KW-0808">Transferase</keyword>
<reference evidence="12 13" key="1">
    <citation type="submission" date="2019-02" db="EMBL/GenBank/DDBJ databases">
        <title>Genomic Encyclopedia of Type Strains, Phase IV (KMG-IV): sequencing the most valuable type-strain genomes for metagenomic binning, comparative biology and taxonomic classification.</title>
        <authorList>
            <person name="Goeker M."/>
        </authorList>
    </citation>
    <scope>NUCLEOTIDE SEQUENCE [LARGE SCALE GENOMIC DNA]</scope>
    <source>
        <strain evidence="12 13">DSM 45622</strain>
    </source>
</reference>
<dbReference type="Pfam" id="PF00535">
    <property type="entry name" value="Glycos_transf_2"/>
    <property type="match status" value="1"/>
</dbReference>
<comment type="cofactor">
    <cofactor evidence="2">
        <name>Mg(2+)</name>
        <dbReference type="ChEBI" id="CHEBI:18420"/>
    </cofactor>
</comment>
<keyword evidence="4" id="KW-0328">Glycosyltransferase</keyword>
<comment type="caution">
    <text evidence="12">The sequence shown here is derived from an EMBL/GenBank/DDBJ whole genome shotgun (WGS) entry which is preliminary data.</text>
</comment>
<evidence type="ECO:0000313" key="12">
    <source>
        <dbReference type="EMBL" id="RZS91298.1"/>
    </source>
</evidence>
<evidence type="ECO:0000259" key="11">
    <source>
        <dbReference type="Pfam" id="PF00535"/>
    </source>
</evidence>
<dbReference type="GO" id="GO:0016757">
    <property type="term" value="F:glycosyltransferase activity"/>
    <property type="evidence" value="ECO:0007669"/>
    <property type="project" value="UniProtKB-KW"/>
</dbReference>
<evidence type="ECO:0000313" key="13">
    <source>
        <dbReference type="Proteomes" id="UP000293638"/>
    </source>
</evidence>
<evidence type="ECO:0000256" key="1">
    <source>
        <dbReference type="ARBA" id="ARBA00001936"/>
    </source>
</evidence>
<dbReference type="SUPFAM" id="SSF53448">
    <property type="entry name" value="Nucleotide-diphospho-sugar transferases"/>
    <property type="match status" value="1"/>
</dbReference>
<dbReference type="InterPro" id="IPR050256">
    <property type="entry name" value="Glycosyltransferase_2"/>
</dbReference>
<protein>
    <recommendedName>
        <fullName evidence="8">Glucosyl-3-phosphoglycerate synthase</fullName>
        <ecNumber evidence="7">2.4.1.266</ecNumber>
    </recommendedName>
</protein>
<evidence type="ECO:0000256" key="8">
    <source>
        <dbReference type="ARBA" id="ARBA00040894"/>
    </source>
</evidence>
<evidence type="ECO:0000256" key="10">
    <source>
        <dbReference type="ARBA" id="ARBA00048997"/>
    </source>
</evidence>
<dbReference type="InterPro" id="IPR001173">
    <property type="entry name" value="Glyco_trans_2-like"/>
</dbReference>
<evidence type="ECO:0000256" key="4">
    <source>
        <dbReference type="ARBA" id="ARBA00022676"/>
    </source>
</evidence>
<evidence type="ECO:0000256" key="6">
    <source>
        <dbReference type="ARBA" id="ARBA00022842"/>
    </source>
</evidence>
<comment type="catalytic activity">
    <reaction evidence="9">
        <text>(2R)-3-phosphoglycerate + UDP-alpha-D-glucose = (2R)-2-O-(alpha-D-glucopyranosyl)-3-phospho-glycerate + UDP + H(+)</text>
        <dbReference type="Rhea" id="RHEA:31319"/>
        <dbReference type="ChEBI" id="CHEBI:15378"/>
        <dbReference type="ChEBI" id="CHEBI:58223"/>
        <dbReference type="ChEBI" id="CHEBI:58272"/>
        <dbReference type="ChEBI" id="CHEBI:58885"/>
        <dbReference type="ChEBI" id="CHEBI:62600"/>
        <dbReference type="EC" id="2.4.1.266"/>
    </reaction>
    <physiologicalReaction direction="left-to-right" evidence="9">
        <dbReference type="Rhea" id="RHEA:31320"/>
    </physiologicalReaction>
</comment>
<dbReference type="InterPro" id="IPR029044">
    <property type="entry name" value="Nucleotide-diphossugar_trans"/>
</dbReference>
<dbReference type="RefSeq" id="WP_130491383.1">
    <property type="nucleotide sequence ID" value="NZ_SGXD01000001.1"/>
</dbReference>
<comment type="similarity">
    <text evidence="3">Belongs to the glycosyltransferase 2 family.</text>
</comment>
<keyword evidence="6" id="KW-0460">Magnesium</keyword>
<evidence type="ECO:0000256" key="5">
    <source>
        <dbReference type="ARBA" id="ARBA00022679"/>
    </source>
</evidence>
<name>A0A4Q7NWK6_9ACTN</name>
<evidence type="ECO:0000256" key="2">
    <source>
        <dbReference type="ARBA" id="ARBA00001946"/>
    </source>
</evidence>
<accession>A0A4Q7NWK6</accession>
<feature type="domain" description="Glycosyltransferase 2-like" evidence="11">
    <location>
        <begin position="8"/>
        <end position="124"/>
    </location>
</feature>
<evidence type="ECO:0000256" key="9">
    <source>
        <dbReference type="ARBA" id="ARBA00048689"/>
    </source>
</evidence>
<dbReference type="EC" id="2.4.1.266" evidence="7"/>
<dbReference type="AlphaFoldDB" id="A0A4Q7NWK6"/>
<organism evidence="12 13">
    <name type="scientific">Motilibacter rhizosphaerae</name>
    <dbReference type="NCBI Taxonomy" id="598652"/>
    <lineage>
        <taxon>Bacteria</taxon>
        <taxon>Bacillati</taxon>
        <taxon>Actinomycetota</taxon>
        <taxon>Actinomycetes</taxon>
        <taxon>Motilibacterales</taxon>
        <taxon>Motilibacteraceae</taxon>
        <taxon>Motilibacter</taxon>
    </lineage>
</organism>
<proteinExistence type="inferred from homology"/>
<dbReference type="Proteomes" id="UP000293638">
    <property type="component" value="Unassembled WGS sequence"/>
</dbReference>
<dbReference type="EMBL" id="SGXD01000001">
    <property type="protein sequence ID" value="RZS91298.1"/>
    <property type="molecule type" value="Genomic_DNA"/>
</dbReference>
<gene>
    <name evidence="12" type="ORF">EV189_0535</name>
</gene>
<dbReference type="PANTHER" id="PTHR48090">
    <property type="entry name" value="UNDECAPRENYL-PHOSPHATE 4-DEOXY-4-FORMAMIDO-L-ARABINOSE TRANSFERASE-RELATED"/>
    <property type="match status" value="1"/>
</dbReference>
<keyword evidence="13" id="KW-1185">Reference proteome</keyword>
<dbReference type="PANTHER" id="PTHR48090:SF10">
    <property type="entry name" value="GLUCOSYL-3-PHOSPHOGLYCERATE SYNTHASE"/>
    <property type="match status" value="1"/>
</dbReference>
<dbReference type="Gene3D" id="3.90.550.10">
    <property type="entry name" value="Spore Coat Polysaccharide Biosynthesis Protein SpsA, Chain A"/>
    <property type="match status" value="1"/>
</dbReference>
<sequence length="242" mass="24821">MSPSFAAVVPALDEAATVAQTVQAAAALPGVDLVVVVDDGSTDATAAAARDAGAITFRHPRRRGKAAALESGAALVAALDARDGTAHALLLLDADLGDSAAGAAPLLEPVRTGRADCAVGLLPRQLLADGSPAGGHGLVVRLARDGIERATGWVPEQPLSGQRALTRAAFDAALPLAPGFGVEAGMTIDLLRAGLRVVEVGIDVRHRATGSDWRSQLHRGRQWRDVARALAARGALPPPHRR</sequence>
<dbReference type="OrthoDB" id="9810303at2"/>
<comment type="catalytic activity">
    <reaction evidence="10">
        <text>an NDP-alpha-D-glucose + (2R)-3-phosphoglycerate = (2R)-2-O-(alpha-D-glucopyranosyl)-3-phospho-glycerate + a ribonucleoside 5'-diphosphate + H(+)</text>
        <dbReference type="Rhea" id="RHEA:47244"/>
        <dbReference type="ChEBI" id="CHEBI:15378"/>
        <dbReference type="ChEBI" id="CHEBI:57930"/>
        <dbReference type="ChEBI" id="CHEBI:58272"/>
        <dbReference type="ChEBI" id="CHEBI:62600"/>
        <dbReference type="ChEBI" id="CHEBI:76533"/>
        <dbReference type="EC" id="2.4.1.266"/>
    </reaction>
    <physiologicalReaction direction="left-to-right" evidence="10">
        <dbReference type="Rhea" id="RHEA:47245"/>
    </physiologicalReaction>
</comment>
<evidence type="ECO:0000256" key="3">
    <source>
        <dbReference type="ARBA" id="ARBA00006739"/>
    </source>
</evidence>
<comment type="cofactor">
    <cofactor evidence="1">
        <name>Mn(2+)</name>
        <dbReference type="ChEBI" id="CHEBI:29035"/>
    </cofactor>
</comment>
<evidence type="ECO:0000256" key="7">
    <source>
        <dbReference type="ARBA" id="ARBA00039022"/>
    </source>
</evidence>